<keyword evidence="2" id="KW-1185">Reference proteome</keyword>
<gene>
    <name evidence="1" type="ORF">SCHPADRAFT_896845</name>
</gene>
<name>A0A0H2R095_9AGAM</name>
<sequence>MSTIRSNFDANMTIFRNAGWLEAGRSNDEVMVPGVVHNETAIQSGHLGAIRLLVIFKIVLGLKDRDRCWRMVIEWMQDAVSGGFWTPNTEKDEHINIDCLSLVDFVARMRLISGLQELHFKELTLTDEVPCASDDFLRKLPGEFASPSIASRDSRTGSS</sequence>
<dbReference type="Proteomes" id="UP000053477">
    <property type="component" value="Unassembled WGS sequence"/>
</dbReference>
<organism evidence="1 2">
    <name type="scientific">Schizopora paradoxa</name>
    <dbReference type="NCBI Taxonomy" id="27342"/>
    <lineage>
        <taxon>Eukaryota</taxon>
        <taxon>Fungi</taxon>
        <taxon>Dikarya</taxon>
        <taxon>Basidiomycota</taxon>
        <taxon>Agaricomycotina</taxon>
        <taxon>Agaricomycetes</taxon>
        <taxon>Hymenochaetales</taxon>
        <taxon>Schizoporaceae</taxon>
        <taxon>Schizopora</taxon>
    </lineage>
</organism>
<reference evidence="1 2" key="1">
    <citation type="submission" date="2015-04" db="EMBL/GenBank/DDBJ databases">
        <title>Complete genome sequence of Schizopora paradoxa KUC8140, a cosmopolitan wood degrader in East Asia.</title>
        <authorList>
            <consortium name="DOE Joint Genome Institute"/>
            <person name="Min B."/>
            <person name="Park H."/>
            <person name="Jang Y."/>
            <person name="Kim J.-J."/>
            <person name="Kim K.H."/>
            <person name="Pangilinan J."/>
            <person name="Lipzen A."/>
            <person name="Riley R."/>
            <person name="Grigoriev I.V."/>
            <person name="Spatafora J.W."/>
            <person name="Choi I.-G."/>
        </authorList>
    </citation>
    <scope>NUCLEOTIDE SEQUENCE [LARGE SCALE GENOMIC DNA]</scope>
    <source>
        <strain evidence="1 2">KUC8140</strain>
    </source>
</reference>
<proteinExistence type="predicted"/>
<dbReference type="EMBL" id="KQ086463">
    <property type="protein sequence ID" value="KLO04682.1"/>
    <property type="molecule type" value="Genomic_DNA"/>
</dbReference>
<protein>
    <submittedName>
        <fullName evidence="1">Uncharacterized protein</fullName>
    </submittedName>
</protein>
<dbReference type="AlphaFoldDB" id="A0A0H2R095"/>
<dbReference type="InParanoid" id="A0A0H2R095"/>
<evidence type="ECO:0000313" key="2">
    <source>
        <dbReference type="Proteomes" id="UP000053477"/>
    </source>
</evidence>
<accession>A0A0H2R095</accession>
<evidence type="ECO:0000313" key="1">
    <source>
        <dbReference type="EMBL" id="KLO04682.1"/>
    </source>
</evidence>